<dbReference type="Proteomes" id="UP000055024">
    <property type="component" value="Unassembled WGS sequence"/>
</dbReference>
<evidence type="ECO:0000313" key="1">
    <source>
        <dbReference type="EMBL" id="KRZ17130.1"/>
    </source>
</evidence>
<reference evidence="1 2" key="1">
    <citation type="submission" date="2015-01" db="EMBL/GenBank/DDBJ databases">
        <title>Evolution of Trichinella species and genotypes.</title>
        <authorList>
            <person name="Korhonen P.K."/>
            <person name="Edoardo P."/>
            <person name="Giuseppe L.R."/>
            <person name="Gasser R.B."/>
        </authorList>
    </citation>
    <scope>NUCLEOTIDE SEQUENCE [LARGE SCALE GENOMIC DNA]</scope>
    <source>
        <strain evidence="1">ISS1029</strain>
    </source>
</reference>
<dbReference type="AlphaFoldDB" id="A0A0V1I2K7"/>
<dbReference type="EMBL" id="JYDP01000008">
    <property type="protein sequence ID" value="KRZ17130.1"/>
    <property type="molecule type" value="Genomic_DNA"/>
</dbReference>
<gene>
    <name evidence="1" type="ORF">T11_13658</name>
</gene>
<proteinExistence type="predicted"/>
<organism evidence="1 2">
    <name type="scientific">Trichinella zimbabwensis</name>
    <dbReference type="NCBI Taxonomy" id="268475"/>
    <lineage>
        <taxon>Eukaryota</taxon>
        <taxon>Metazoa</taxon>
        <taxon>Ecdysozoa</taxon>
        <taxon>Nematoda</taxon>
        <taxon>Enoplea</taxon>
        <taxon>Dorylaimia</taxon>
        <taxon>Trichinellida</taxon>
        <taxon>Trichinellidae</taxon>
        <taxon>Trichinella</taxon>
    </lineage>
</organism>
<evidence type="ECO:0000313" key="2">
    <source>
        <dbReference type="Proteomes" id="UP000055024"/>
    </source>
</evidence>
<accession>A0A0V1I2K7</accession>
<protein>
    <submittedName>
        <fullName evidence="1">Uncharacterized protein</fullName>
    </submittedName>
</protein>
<comment type="caution">
    <text evidence="1">The sequence shown here is derived from an EMBL/GenBank/DDBJ whole genome shotgun (WGS) entry which is preliminary data.</text>
</comment>
<keyword evidence="2" id="KW-1185">Reference proteome</keyword>
<name>A0A0V1I2K7_9BILA</name>
<dbReference type="OrthoDB" id="10468057at2759"/>
<sequence>MAIVDCGIINAVLLNQKPYVSYLNHLLCSGEQMQSTSHALVSGHLVIFAKSPVTKTCIRRLQIHLKLILCGKASWDMYGGRRQNSSTCISLKVKTEQLAQTAFISLNRALTSNRRLVLLVLVV</sequence>